<dbReference type="CDD" id="cd15798">
    <property type="entry name" value="PMEI-like_3"/>
    <property type="match status" value="1"/>
</dbReference>
<organism evidence="4 5">
    <name type="scientific">Perilla frutescens var. hirtella</name>
    <name type="common">Perilla citriodora</name>
    <name type="synonym">Perilla setoyensis</name>
    <dbReference type="NCBI Taxonomy" id="608512"/>
    <lineage>
        <taxon>Eukaryota</taxon>
        <taxon>Viridiplantae</taxon>
        <taxon>Streptophyta</taxon>
        <taxon>Embryophyta</taxon>
        <taxon>Tracheophyta</taxon>
        <taxon>Spermatophyta</taxon>
        <taxon>Magnoliopsida</taxon>
        <taxon>eudicotyledons</taxon>
        <taxon>Gunneridae</taxon>
        <taxon>Pentapetalae</taxon>
        <taxon>asterids</taxon>
        <taxon>lamiids</taxon>
        <taxon>Lamiales</taxon>
        <taxon>Lamiaceae</taxon>
        <taxon>Nepetoideae</taxon>
        <taxon>Elsholtzieae</taxon>
        <taxon>Perilla</taxon>
    </lineage>
</organism>
<evidence type="ECO:0000313" key="4">
    <source>
        <dbReference type="EMBL" id="KAH6826884.1"/>
    </source>
</evidence>
<name>A0AAD4P4V8_PERFH</name>
<evidence type="ECO:0000256" key="2">
    <source>
        <dbReference type="SAM" id="SignalP"/>
    </source>
</evidence>
<evidence type="ECO:0000256" key="1">
    <source>
        <dbReference type="ARBA" id="ARBA00022729"/>
    </source>
</evidence>
<dbReference type="AlphaFoldDB" id="A0AAD4P4V8"/>
<accession>A0AAD4P4V8</accession>
<dbReference type="SUPFAM" id="SSF101148">
    <property type="entry name" value="Plant invertase/pectin methylesterase inhibitor"/>
    <property type="match status" value="1"/>
</dbReference>
<evidence type="ECO:0000259" key="3">
    <source>
        <dbReference type="SMART" id="SM00856"/>
    </source>
</evidence>
<dbReference type="GO" id="GO:0004857">
    <property type="term" value="F:enzyme inhibitor activity"/>
    <property type="evidence" value="ECO:0007669"/>
    <property type="project" value="InterPro"/>
</dbReference>
<dbReference type="InterPro" id="IPR035513">
    <property type="entry name" value="Invertase/methylesterase_inhib"/>
</dbReference>
<dbReference type="PANTHER" id="PTHR31080">
    <property type="entry name" value="PECTINESTERASE INHIBITOR-LIKE"/>
    <property type="match status" value="1"/>
</dbReference>
<comment type="caution">
    <text evidence="4">The sequence shown here is derived from an EMBL/GenBank/DDBJ whole genome shotgun (WGS) entry which is preliminary data.</text>
</comment>
<feature type="signal peptide" evidence="2">
    <location>
        <begin position="1"/>
        <end position="20"/>
    </location>
</feature>
<evidence type="ECO:0000313" key="5">
    <source>
        <dbReference type="Proteomes" id="UP001190926"/>
    </source>
</evidence>
<feature type="domain" description="Pectinesterase inhibitor" evidence="3">
    <location>
        <begin position="25"/>
        <end position="181"/>
    </location>
</feature>
<dbReference type="Gene3D" id="1.20.140.40">
    <property type="entry name" value="Invertase/pectin methylesterase inhibitor family protein"/>
    <property type="match status" value="1"/>
</dbReference>
<dbReference type="EMBL" id="SDAM02000158">
    <property type="protein sequence ID" value="KAH6826884.1"/>
    <property type="molecule type" value="Genomic_DNA"/>
</dbReference>
<keyword evidence="1 2" id="KW-0732">Signal</keyword>
<dbReference type="Pfam" id="PF04043">
    <property type="entry name" value="PMEI"/>
    <property type="match status" value="1"/>
</dbReference>
<keyword evidence="5" id="KW-1185">Reference proteome</keyword>
<proteinExistence type="predicted"/>
<reference evidence="4 5" key="1">
    <citation type="journal article" date="2021" name="Nat. Commun.">
        <title>Incipient diploidization of the medicinal plant Perilla within 10,000 years.</title>
        <authorList>
            <person name="Zhang Y."/>
            <person name="Shen Q."/>
            <person name="Leng L."/>
            <person name="Zhang D."/>
            <person name="Chen S."/>
            <person name="Shi Y."/>
            <person name="Ning Z."/>
            <person name="Chen S."/>
        </authorList>
    </citation>
    <scope>NUCLEOTIDE SEQUENCE [LARGE SCALE GENOMIC DNA]</scope>
    <source>
        <strain evidence="5">cv. PC099</strain>
    </source>
</reference>
<dbReference type="NCBIfam" id="TIGR01614">
    <property type="entry name" value="PME_inhib"/>
    <property type="match status" value="1"/>
</dbReference>
<protein>
    <recommendedName>
        <fullName evidence="3">Pectinesterase inhibitor domain-containing protein</fullName>
    </recommendedName>
</protein>
<dbReference type="Proteomes" id="UP001190926">
    <property type="component" value="Unassembled WGS sequence"/>
</dbReference>
<dbReference type="InterPro" id="IPR006501">
    <property type="entry name" value="Pectinesterase_inhib_dom"/>
</dbReference>
<dbReference type="PANTHER" id="PTHR31080:SF207">
    <property type="entry name" value="PECTINESTERASE INHIBITOR 9"/>
    <property type="match status" value="1"/>
</dbReference>
<dbReference type="SMART" id="SM00856">
    <property type="entry name" value="PMEI"/>
    <property type="match status" value="1"/>
</dbReference>
<dbReference type="InterPro" id="IPR051955">
    <property type="entry name" value="PME_Inhibitor"/>
</dbReference>
<feature type="chain" id="PRO_5042270198" description="Pectinesterase inhibitor domain-containing protein" evidence="2">
    <location>
        <begin position="21"/>
        <end position="201"/>
    </location>
</feature>
<sequence>MNMLLVLLLSCLHYLHYSAADPNPNATKFIETECRATLYPVLCIQSLRSYSSIVQNSPKQLARVALSASLSRAQSVSSFISKVARMRGLKEIEYVAVKDCVANMGSTVDQLSRSVKEVGAMKHYELNWHQSNIESWVGAAITFQQTCLDGFSSPIMDGNIKIAVSKRILDCSHVTSNALVLIHRYAKGAASAGTHGSTNLP</sequence>
<gene>
    <name evidence="4" type="ORF">C2S53_019839</name>
</gene>